<evidence type="ECO:0000313" key="3">
    <source>
        <dbReference type="Proteomes" id="UP001218188"/>
    </source>
</evidence>
<organism evidence="2 3">
    <name type="scientific">Mycena alexandri</name>
    <dbReference type="NCBI Taxonomy" id="1745969"/>
    <lineage>
        <taxon>Eukaryota</taxon>
        <taxon>Fungi</taxon>
        <taxon>Dikarya</taxon>
        <taxon>Basidiomycota</taxon>
        <taxon>Agaricomycotina</taxon>
        <taxon>Agaricomycetes</taxon>
        <taxon>Agaricomycetidae</taxon>
        <taxon>Agaricales</taxon>
        <taxon>Marasmiineae</taxon>
        <taxon>Mycenaceae</taxon>
        <taxon>Mycena</taxon>
    </lineage>
</organism>
<dbReference type="AlphaFoldDB" id="A0AAD6X6Q3"/>
<sequence>MKPVDLPVELVLRLLYGMALEDIIHMSRVCSYFRVISLSMPDVWINAKDSGNLPLTKTPEPSLLPRYACRAVSLLRKWKEPIITPVGWCRPPNDKLPSWSPWIVPEILLGFKGPLWCEFLPGAETFFVGKRTAAGIYDLHGRYGVELELAGEVVDVGWSCIEDGASLTVGLLIRDFGEDRSTVLSLYDLSESHLKRQAISPPRYIYLPQVSKDPKGMTIQLNTVVMWGDDFVLLVDMLDGSKSHLVLSEHEKDLKIIHADVLPSTPFTVVLLSEATKGRRRTLSAVQVVDNKKIAGSWDKKWETCALCLRHLESVKLPDSVHHSRNFSGRPQFALYMDHESIGIIDVDVHSTSPMWAIQHPADSAPVDDQDWNNAEYFWPCRTVSGQLFLFVLREGRVEFWQHPDRPRNQPRYLDPIAAEFVLSAVAPNHVHFTFDPVFGLLLLLADGHTLLLQY</sequence>
<feature type="domain" description="F-box" evidence="1">
    <location>
        <begin position="1"/>
        <end position="47"/>
    </location>
</feature>
<dbReference type="InterPro" id="IPR001810">
    <property type="entry name" value="F-box_dom"/>
</dbReference>
<dbReference type="PROSITE" id="PS50181">
    <property type="entry name" value="FBOX"/>
    <property type="match status" value="1"/>
</dbReference>
<dbReference type="EMBL" id="JARJCM010000040">
    <property type="protein sequence ID" value="KAJ7036981.1"/>
    <property type="molecule type" value="Genomic_DNA"/>
</dbReference>
<evidence type="ECO:0000259" key="1">
    <source>
        <dbReference type="PROSITE" id="PS50181"/>
    </source>
</evidence>
<reference evidence="2" key="1">
    <citation type="submission" date="2023-03" db="EMBL/GenBank/DDBJ databases">
        <title>Massive genome expansion in bonnet fungi (Mycena s.s.) driven by repeated elements and novel gene families across ecological guilds.</title>
        <authorList>
            <consortium name="Lawrence Berkeley National Laboratory"/>
            <person name="Harder C.B."/>
            <person name="Miyauchi S."/>
            <person name="Viragh M."/>
            <person name="Kuo A."/>
            <person name="Thoen E."/>
            <person name="Andreopoulos B."/>
            <person name="Lu D."/>
            <person name="Skrede I."/>
            <person name="Drula E."/>
            <person name="Henrissat B."/>
            <person name="Morin E."/>
            <person name="Kohler A."/>
            <person name="Barry K."/>
            <person name="LaButti K."/>
            <person name="Morin E."/>
            <person name="Salamov A."/>
            <person name="Lipzen A."/>
            <person name="Mereny Z."/>
            <person name="Hegedus B."/>
            <person name="Baldrian P."/>
            <person name="Stursova M."/>
            <person name="Weitz H."/>
            <person name="Taylor A."/>
            <person name="Grigoriev I.V."/>
            <person name="Nagy L.G."/>
            <person name="Martin F."/>
            <person name="Kauserud H."/>
        </authorList>
    </citation>
    <scope>NUCLEOTIDE SEQUENCE</scope>
    <source>
        <strain evidence="2">CBHHK200</strain>
    </source>
</reference>
<comment type="caution">
    <text evidence="2">The sequence shown here is derived from an EMBL/GenBank/DDBJ whole genome shotgun (WGS) entry which is preliminary data.</text>
</comment>
<proteinExistence type="predicted"/>
<dbReference type="SUPFAM" id="SSF81383">
    <property type="entry name" value="F-box domain"/>
    <property type="match status" value="1"/>
</dbReference>
<dbReference type="InterPro" id="IPR036047">
    <property type="entry name" value="F-box-like_dom_sf"/>
</dbReference>
<protein>
    <recommendedName>
        <fullName evidence="1">F-box domain-containing protein</fullName>
    </recommendedName>
</protein>
<accession>A0AAD6X6Q3</accession>
<keyword evidence="3" id="KW-1185">Reference proteome</keyword>
<dbReference type="Proteomes" id="UP001218188">
    <property type="component" value="Unassembled WGS sequence"/>
</dbReference>
<evidence type="ECO:0000313" key="2">
    <source>
        <dbReference type="EMBL" id="KAJ7036981.1"/>
    </source>
</evidence>
<name>A0AAD6X6Q3_9AGAR</name>
<gene>
    <name evidence="2" type="ORF">C8F04DRAFT_1232881</name>
</gene>